<name>A0ABT5L4P4_9ALTE</name>
<keyword evidence="1" id="KW-0732">Signal</keyword>
<keyword evidence="3" id="KW-1185">Reference proteome</keyword>
<evidence type="ECO:0000256" key="1">
    <source>
        <dbReference type="SAM" id="SignalP"/>
    </source>
</evidence>
<reference evidence="2 3" key="1">
    <citation type="submission" date="2022-10" db="EMBL/GenBank/DDBJ databases">
        <title>Alteromonas sp. chi3 Genome sequencing.</title>
        <authorList>
            <person name="Park S."/>
        </authorList>
    </citation>
    <scope>NUCLEOTIDE SEQUENCE [LARGE SCALE GENOMIC DNA]</scope>
    <source>
        <strain evidence="3">chi3</strain>
    </source>
</reference>
<dbReference type="RefSeq" id="WP_273639653.1">
    <property type="nucleotide sequence ID" value="NZ_JAQQXP010000001.1"/>
</dbReference>
<dbReference type="Proteomes" id="UP001218788">
    <property type="component" value="Unassembled WGS sequence"/>
</dbReference>
<feature type="signal peptide" evidence="1">
    <location>
        <begin position="1"/>
        <end position="24"/>
    </location>
</feature>
<evidence type="ECO:0000313" key="3">
    <source>
        <dbReference type="Proteomes" id="UP001218788"/>
    </source>
</evidence>
<accession>A0ABT5L4P4</accession>
<feature type="chain" id="PRO_5046390079" evidence="1">
    <location>
        <begin position="25"/>
        <end position="131"/>
    </location>
</feature>
<protein>
    <submittedName>
        <fullName evidence="2">DUF3718 domain-containing protein</fullName>
    </submittedName>
</protein>
<dbReference type="InterPro" id="IPR022193">
    <property type="entry name" value="DUF3718"/>
</dbReference>
<organism evidence="2 3">
    <name type="scientific">Alteromonas gilva</name>
    <dbReference type="NCBI Taxonomy" id="2987522"/>
    <lineage>
        <taxon>Bacteria</taxon>
        <taxon>Pseudomonadati</taxon>
        <taxon>Pseudomonadota</taxon>
        <taxon>Gammaproteobacteria</taxon>
        <taxon>Alteromonadales</taxon>
        <taxon>Alteromonadaceae</taxon>
        <taxon>Alteromonas/Salinimonas group</taxon>
        <taxon>Alteromonas</taxon>
    </lineage>
</organism>
<dbReference type="Pfam" id="PF12514">
    <property type="entry name" value="DUF3718"/>
    <property type="match status" value="1"/>
</dbReference>
<dbReference type="EMBL" id="JAQQXP010000001">
    <property type="protein sequence ID" value="MDC8830738.1"/>
    <property type="molecule type" value="Genomic_DNA"/>
</dbReference>
<comment type="caution">
    <text evidence="2">The sequence shown here is derived from an EMBL/GenBank/DDBJ whole genome shotgun (WGS) entry which is preliminary data.</text>
</comment>
<proteinExistence type="predicted"/>
<evidence type="ECO:0000313" key="2">
    <source>
        <dbReference type="EMBL" id="MDC8830738.1"/>
    </source>
</evidence>
<sequence>MLKFTKTAALLLTVTLGINTTAIAGVEESLANICTIVAADDKGELRKKMRDIQADYSLKLRDYYSGITCSGQSLIKTAITNNAIEVGTLLVKQMPSSDLGAPETDGKTLQSWIAENSLQDHQVSKALLARL</sequence>
<gene>
    <name evidence="2" type="ORF">OIK42_08180</name>
</gene>